<dbReference type="KEGG" id="pbap:Pla133_12370"/>
<organism evidence="1 2">
    <name type="scientific">Engelhardtia mirabilis</name>
    <dbReference type="NCBI Taxonomy" id="2528011"/>
    <lineage>
        <taxon>Bacteria</taxon>
        <taxon>Pseudomonadati</taxon>
        <taxon>Planctomycetota</taxon>
        <taxon>Planctomycetia</taxon>
        <taxon>Planctomycetia incertae sedis</taxon>
        <taxon>Engelhardtia</taxon>
    </lineage>
</organism>
<evidence type="ECO:0000313" key="2">
    <source>
        <dbReference type="Proteomes" id="UP000316921"/>
    </source>
</evidence>
<evidence type="ECO:0000313" key="1">
    <source>
        <dbReference type="EMBL" id="QDU66171.1"/>
    </source>
</evidence>
<dbReference type="Proteomes" id="UP000316921">
    <property type="component" value="Chromosome"/>
</dbReference>
<reference evidence="1 2" key="1">
    <citation type="submission" date="2019-02" db="EMBL/GenBank/DDBJ databases">
        <title>Deep-cultivation of Planctomycetes and their phenomic and genomic characterization uncovers novel biology.</title>
        <authorList>
            <person name="Wiegand S."/>
            <person name="Jogler M."/>
            <person name="Boedeker C."/>
            <person name="Pinto D."/>
            <person name="Vollmers J."/>
            <person name="Rivas-Marin E."/>
            <person name="Kohn T."/>
            <person name="Peeters S.H."/>
            <person name="Heuer A."/>
            <person name="Rast P."/>
            <person name="Oberbeckmann S."/>
            <person name="Bunk B."/>
            <person name="Jeske O."/>
            <person name="Meyerdierks A."/>
            <person name="Storesund J.E."/>
            <person name="Kallscheuer N."/>
            <person name="Luecker S."/>
            <person name="Lage O.M."/>
            <person name="Pohl T."/>
            <person name="Merkel B.J."/>
            <person name="Hornburger P."/>
            <person name="Mueller R.-W."/>
            <person name="Bruemmer F."/>
            <person name="Labrenz M."/>
            <person name="Spormann A.M."/>
            <person name="Op den Camp H."/>
            <person name="Overmann J."/>
            <person name="Amann R."/>
            <person name="Jetten M.S.M."/>
            <person name="Mascher T."/>
            <person name="Medema M.H."/>
            <person name="Devos D.P."/>
            <person name="Kaster A.-K."/>
            <person name="Ovreas L."/>
            <person name="Rohde M."/>
            <person name="Galperin M.Y."/>
            <person name="Jogler C."/>
        </authorList>
    </citation>
    <scope>NUCLEOTIDE SEQUENCE [LARGE SCALE GENOMIC DNA]</scope>
    <source>
        <strain evidence="1 2">Pla133</strain>
    </source>
</reference>
<proteinExistence type="predicted"/>
<keyword evidence="2" id="KW-1185">Reference proteome</keyword>
<dbReference type="EMBL" id="CP036287">
    <property type="protein sequence ID" value="QDU66171.1"/>
    <property type="molecule type" value="Genomic_DNA"/>
</dbReference>
<gene>
    <name evidence="1" type="ORF">Pla133_12370</name>
</gene>
<sequence length="88" mass="9831">MLASVLDQKFGVTSRRSDRCWLGAPTTRIRCDTRRRRNDASGDRSPGSDAEFLIQDTRRADDAYPLRFSEEALATPAAIGAREVTPNF</sequence>
<dbReference type="AlphaFoldDB" id="A0A518BGR6"/>
<protein>
    <submittedName>
        <fullName evidence="1">Uncharacterized protein</fullName>
    </submittedName>
</protein>
<accession>A0A518BGR6</accession>
<name>A0A518BGR6_9BACT</name>